<gene>
    <name evidence="1" type="ORF">S03H2_08081</name>
</gene>
<name>X1G5C5_9ZZZZ</name>
<accession>X1G5C5</accession>
<comment type="caution">
    <text evidence="1">The sequence shown here is derived from an EMBL/GenBank/DDBJ whole genome shotgun (WGS) entry which is preliminary data.</text>
</comment>
<dbReference type="AlphaFoldDB" id="X1G5C5"/>
<proteinExistence type="predicted"/>
<reference evidence="1" key="1">
    <citation type="journal article" date="2014" name="Front. Microbiol.">
        <title>High frequency of phylogenetically diverse reductive dehalogenase-homologous genes in deep subseafloor sedimentary metagenomes.</title>
        <authorList>
            <person name="Kawai M."/>
            <person name="Futagami T."/>
            <person name="Toyoda A."/>
            <person name="Takaki Y."/>
            <person name="Nishi S."/>
            <person name="Hori S."/>
            <person name="Arai W."/>
            <person name="Tsubouchi T."/>
            <person name="Morono Y."/>
            <person name="Uchiyama I."/>
            <person name="Ito T."/>
            <person name="Fujiyama A."/>
            <person name="Inagaki F."/>
            <person name="Takami H."/>
        </authorList>
    </citation>
    <scope>NUCLEOTIDE SEQUENCE</scope>
    <source>
        <strain evidence="1">Expedition CK06-06</strain>
    </source>
</reference>
<sequence length="103" mass="10983">SILSNDRVSVGTYAGDGTADKTVDTGLTSIKGVLIYSSPIDCEPISRIDGEQSYEGHNLSTGVGDDYFASTPFQGGVIHVSDDNTDRDPNKNGVVYFYIAWGT</sequence>
<protein>
    <submittedName>
        <fullName evidence="1">Uncharacterized protein</fullName>
    </submittedName>
</protein>
<dbReference type="EMBL" id="BARU01003856">
    <property type="protein sequence ID" value="GAH28228.1"/>
    <property type="molecule type" value="Genomic_DNA"/>
</dbReference>
<evidence type="ECO:0000313" key="1">
    <source>
        <dbReference type="EMBL" id="GAH28228.1"/>
    </source>
</evidence>
<organism evidence="1">
    <name type="scientific">marine sediment metagenome</name>
    <dbReference type="NCBI Taxonomy" id="412755"/>
    <lineage>
        <taxon>unclassified sequences</taxon>
        <taxon>metagenomes</taxon>
        <taxon>ecological metagenomes</taxon>
    </lineage>
</organism>
<feature type="non-terminal residue" evidence="1">
    <location>
        <position position="1"/>
    </location>
</feature>